<evidence type="ECO:0000313" key="2">
    <source>
        <dbReference type="Proteomes" id="UP000009273"/>
    </source>
</evidence>
<organism evidence="1 2">
    <name type="scientific">Bacillus phage G</name>
    <dbReference type="NCBI Taxonomy" id="2884420"/>
    <lineage>
        <taxon>Viruses</taxon>
        <taxon>Duplodnaviria</taxon>
        <taxon>Heunggongvirae</taxon>
        <taxon>Uroviricota</taxon>
        <taxon>Caudoviricetes</taxon>
        <taxon>Donellivirus</taxon>
        <taxon>Donellivirus gee</taxon>
    </lineage>
</organism>
<accession>G3MA64</accession>
<reference evidence="1 2" key="1">
    <citation type="submission" date="2011-09" db="EMBL/GenBank/DDBJ databases">
        <authorList>
            <person name="Pope W.H."/>
            <person name="Pedulla M.L."/>
            <person name="Ford M.E."/>
            <person name="Peebles C.L."/>
            <person name="Hatfull G.H."/>
            <person name="Hendrix R.W."/>
        </authorList>
    </citation>
    <scope>NUCLEOTIDE SEQUENCE [LARGE SCALE GENOMIC DNA]</scope>
    <source>
        <strain evidence="1">G</strain>
    </source>
</reference>
<dbReference type="KEGG" id="vg:18563538"/>
<name>G3MA64_9CAUD</name>
<keyword evidence="2" id="KW-1185">Reference proteome</keyword>
<dbReference type="Proteomes" id="UP000009273">
    <property type="component" value="Segment"/>
</dbReference>
<protein>
    <submittedName>
        <fullName evidence="1">Gp323</fullName>
    </submittedName>
</protein>
<sequence>MKQIDECLDRFFSGMPPLKHKWQARWHKDYSHIMILFHYQHVVLVYDTNEKKIQYEWWEVPTDKRGLDAAKEYLKRNNL</sequence>
<dbReference type="EMBL" id="JN638751">
    <property type="protein sequence ID" value="AEO93582.1"/>
    <property type="molecule type" value="Genomic_DNA"/>
</dbReference>
<proteinExistence type="predicted"/>
<dbReference type="RefSeq" id="YP_009015626.1">
    <property type="nucleotide sequence ID" value="NC_023719.1"/>
</dbReference>
<dbReference type="GeneID" id="18563538"/>
<evidence type="ECO:0000313" key="1">
    <source>
        <dbReference type="EMBL" id="AEO93582.1"/>
    </source>
</evidence>
<gene>
    <name evidence="1" type="primary">323</name>
    <name evidence="1" type="ORF">G_323</name>
</gene>